<evidence type="ECO:0000313" key="2">
    <source>
        <dbReference type="Proteomes" id="UP001153712"/>
    </source>
</evidence>
<dbReference type="InterPro" id="IPR010994">
    <property type="entry name" value="RuvA_2-like"/>
</dbReference>
<dbReference type="EMBL" id="OU900094">
    <property type="protein sequence ID" value="CAG9854471.1"/>
    <property type="molecule type" value="Genomic_DNA"/>
</dbReference>
<dbReference type="AlphaFoldDB" id="A0A9N9XJQ1"/>
<dbReference type="SUPFAM" id="SSF47781">
    <property type="entry name" value="RuvA domain 2-like"/>
    <property type="match status" value="1"/>
</dbReference>
<dbReference type="Proteomes" id="UP001153712">
    <property type="component" value="Chromosome 1"/>
</dbReference>
<gene>
    <name evidence="1" type="ORF">PHYEVI_LOCUS933</name>
</gene>
<evidence type="ECO:0008006" key="3">
    <source>
        <dbReference type="Google" id="ProtNLM"/>
    </source>
</evidence>
<evidence type="ECO:0000313" key="1">
    <source>
        <dbReference type="EMBL" id="CAG9854471.1"/>
    </source>
</evidence>
<dbReference type="GO" id="GO:0030337">
    <property type="term" value="F:DNA polymerase processivity factor activity"/>
    <property type="evidence" value="ECO:0007669"/>
    <property type="project" value="TreeGrafter"/>
</dbReference>
<dbReference type="PANTHER" id="PTHR21053:SF2">
    <property type="entry name" value="TRANSCRIPTION ELONGATION FACTOR, MITOCHONDRIAL"/>
    <property type="match status" value="1"/>
</dbReference>
<dbReference type="PANTHER" id="PTHR21053">
    <property type="entry name" value="TRANSCRIPTION ELONGATION FACTOR, MITOCHONDRIAL"/>
    <property type="match status" value="1"/>
</dbReference>
<accession>A0A9N9XJQ1</accession>
<dbReference type="InterPro" id="IPR039150">
    <property type="entry name" value="TEFM"/>
</dbReference>
<proteinExistence type="predicted"/>
<reference evidence="1" key="1">
    <citation type="submission" date="2022-01" db="EMBL/GenBank/DDBJ databases">
        <authorList>
            <person name="King R."/>
        </authorList>
    </citation>
    <scope>NUCLEOTIDE SEQUENCE</scope>
</reference>
<sequence length="371" mass="42297">MSIIQKSLFKIPKIRLLAKYSSNHDLLQFRSNFTEEQKMRVLNTLNASDAEQLSRYQVSQFRIKNIECWKSKRGPFQSLGEVLEVEGLGEKLLLKLCEDILNDDNNDNAVKITKNTNVKITKRYRNLVSPVINGNILNNFKSAVGVHLSPIGISWAKINKENNNLVDWNFQGFSSLPNKMLLDETFQQVIELYFNSLDIVEKIPPGDLYIFETHPKLSPSGQTQNSAISAYAQQIELNAMLMALLNTNENRNVTLEKWPKDNEKDKKNCLIENRVFYLKSRTPARLFKTLVGQERVSAISIIQQLLDNNDNFSLPCTPVAVEPKLKTLFNAQISTNKELLGQALMLIISFMDLCVYKNPLALNSVSNQNKK</sequence>
<protein>
    <recommendedName>
        <fullName evidence="3">Transcription elongation factor, mitochondrial</fullName>
    </recommendedName>
</protein>
<dbReference type="OrthoDB" id="5949570at2759"/>
<dbReference type="GO" id="GO:0006392">
    <property type="term" value="P:transcription elongation by mitochondrial RNA polymerase"/>
    <property type="evidence" value="ECO:0007669"/>
    <property type="project" value="InterPro"/>
</dbReference>
<keyword evidence="2" id="KW-1185">Reference proteome</keyword>
<name>A0A9N9XJQ1_PHYSR</name>
<dbReference type="GO" id="GO:0042645">
    <property type="term" value="C:mitochondrial nucleoid"/>
    <property type="evidence" value="ECO:0007669"/>
    <property type="project" value="TreeGrafter"/>
</dbReference>
<organism evidence="1 2">
    <name type="scientific">Phyllotreta striolata</name>
    <name type="common">Striped flea beetle</name>
    <name type="synonym">Crioceris striolata</name>
    <dbReference type="NCBI Taxonomy" id="444603"/>
    <lineage>
        <taxon>Eukaryota</taxon>
        <taxon>Metazoa</taxon>
        <taxon>Ecdysozoa</taxon>
        <taxon>Arthropoda</taxon>
        <taxon>Hexapoda</taxon>
        <taxon>Insecta</taxon>
        <taxon>Pterygota</taxon>
        <taxon>Neoptera</taxon>
        <taxon>Endopterygota</taxon>
        <taxon>Coleoptera</taxon>
        <taxon>Polyphaga</taxon>
        <taxon>Cucujiformia</taxon>
        <taxon>Chrysomeloidea</taxon>
        <taxon>Chrysomelidae</taxon>
        <taxon>Galerucinae</taxon>
        <taxon>Alticini</taxon>
        <taxon>Phyllotreta</taxon>
    </lineage>
</organism>